<dbReference type="Proteomes" id="UP001066276">
    <property type="component" value="Chromosome 6"/>
</dbReference>
<keyword evidence="3" id="KW-1185">Reference proteome</keyword>
<gene>
    <name evidence="2" type="ORF">NDU88_002098</name>
</gene>
<name>A0AAV7Q663_PLEWA</name>
<evidence type="ECO:0000313" key="3">
    <source>
        <dbReference type="Proteomes" id="UP001066276"/>
    </source>
</evidence>
<keyword evidence="1" id="KW-0175">Coiled coil</keyword>
<dbReference type="AlphaFoldDB" id="A0AAV7Q663"/>
<dbReference type="Gene3D" id="1.20.5.340">
    <property type="match status" value="1"/>
</dbReference>
<dbReference type="EMBL" id="JANPWB010000010">
    <property type="protein sequence ID" value="KAJ1135660.1"/>
    <property type="molecule type" value="Genomic_DNA"/>
</dbReference>
<proteinExistence type="predicted"/>
<protein>
    <submittedName>
        <fullName evidence="2">Uncharacterized protein</fullName>
    </submittedName>
</protein>
<evidence type="ECO:0000313" key="2">
    <source>
        <dbReference type="EMBL" id="KAJ1135660.1"/>
    </source>
</evidence>
<comment type="caution">
    <text evidence="2">The sequence shown here is derived from an EMBL/GenBank/DDBJ whole genome shotgun (WGS) entry which is preliminary data.</text>
</comment>
<organism evidence="2 3">
    <name type="scientific">Pleurodeles waltl</name>
    <name type="common">Iberian ribbed newt</name>
    <dbReference type="NCBI Taxonomy" id="8319"/>
    <lineage>
        <taxon>Eukaryota</taxon>
        <taxon>Metazoa</taxon>
        <taxon>Chordata</taxon>
        <taxon>Craniata</taxon>
        <taxon>Vertebrata</taxon>
        <taxon>Euteleostomi</taxon>
        <taxon>Amphibia</taxon>
        <taxon>Batrachia</taxon>
        <taxon>Caudata</taxon>
        <taxon>Salamandroidea</taxon>
        <taxon>Salamandridae</taxon>
        <taxon>Pleurodelinae</taxon>
        <taxon>Pleurodeles</taxon>
    </lineage>
</organism>
<reference evidence="2" key="1">
    <citation type="journal article" date="2022" name="bioRxiv">
        <title>Sequencing and chromosome-scale assembly of the giantPleurodeles waltlgenome.</title>
        <authorList>
            <person name="Brown T."/>
            <person name="Elewa A."/>
            <person name="Iarovenko S."/>
            <person name="Subramanian E."/>
            <person name="Araus A.J."/>
            <person name="Petzold A."/>
            <person name="Susuki M."/>
            <person name="Suzuki K.-i.T."/>
            <person name="Hayashi T."/>
            <person name="Toyoda A."/>
            <person name="Oliveira C."/>
            <person name="Osipova E."/>
            <person name="Leigh N.D."/>
            <person name="Simon A."/>
            <person name="Yun M.H."/>
        </authorList>
    </citation>
    <scope>NUCLEOTIDE SEQUENCE</scope>
    <source>
        <strain evidence="2">20211129_DDA</strain>
        <tissue evidence="2">Liver</tissue>
    </source>
</reference>
<feature type="coiled-coil region" evidence="1">
    <location>
        <begin position="8"/>
        <end position="70"/>
    </location>
</feature>
<evidence type="ECO:0000256" key="1">
    <source>
        <dbReference type="SAM" id="Coils"/>
    </source>
</evidence>
<sequence length="118" mass="13262">MNAIQGLRSALEQQIETVSIDLNLLRADLRKVSEKVNTAETTIGSLQGGMTSLKKQMTAVRTEVDELGRRAEDEEAGSRRSSIWVLGFPDKSEGTAMERFLEGWIRDETPRPLRVFCH</sequence>
<accession>A0AAV7Q663</accession>